<name>A0A177AZ68_9BILA</name>
<evidence type="ECO:0000256" key="1">
    <source>
        <dbReference type="ARBA" id="ARBA00004434"/>
    </source>
</evidence>
<dbReference type="CDD" id="cd06257">
    <property type="entry name" value="DnaJ"/>
    <property type="match status" value="1"/>
</dbReference>
<keyword evidence="5" id="KW-0496">Mitochondrion</keyword>
<gene>
    <name evidence="9" type="ORF">A3Q56_04960</name>
</gene>
<evidence type="ECO:0000313" key="10">
    <source>
        <dbReference type="Proteomes" id="UP000078046"/>
    </source>
</evidence>
<dbReference type="SUPFAM" id="SSF46565">
    <property type="entry name" value="Chaperone J-domain"/>
    <property type="match status" value="1"/>
</dbReference>
<proteinExistence type="inferred from homology"/>
<comment type="similarity">
    <text evidence="7">Belongs to the TIM14 family.</text>
</comment>
<comment type="subcellular location">
    <subcellularLocation>
        <location evidence="1">Mitochondrion inner membrane</location>
        <topology evidence="1">Single-pass membrane protein</topology>
    </subcellularLocation>
</comment>
<dbReference type="GO" id="GO:0030150">
    <property type="term" value="P:protein import into mitochondrial matrix"/>
    <property type="evidence" value="ECO:0007669"/>
    <property type="project" value="TreeGrafter"/>
</dbReference>
<dbReference type="SMART" id="SM00271">
    <property type="entry name" value="DnaJ"/>
    <property type="match status" value="1"/>
</dbReference>
<comment type="caution">
    <text evidence="9">The sequence shown here is derived from an EMBL/GenBank/DDBJ whole genome shotgun (WGS) entry which is preliminary data.</text>
</comment>
<dbReference type="FunFam" id="1.10.287.110:FF:000001">
    <property type="entry name" value="Import inner membrane translocase subunit tim14"/>
    <property type="match status" value="1"/>
</dbReference>
<evidence type="ECO:0000256" key="5">
    <source>
        <dbReference type="ARBA" id="ARBA00023128"/>
    </source>
</evidence>
<sequence>MSLISFGLALGVIGIAGRYVMKQYKLKPLPTLFKNYNKHYRGGFDAKMSKREACLILGISQNASKDKIRNAHKRIMISNHPDRNGSLYLASKINEAKEMLKI</sequence>
<organism evidence="9 10">
    <name type="scientific">Intoshia linei</name>
    <dbReference type="NCBI Taxonomy" id="1819745"/>
    <lineage>
        <taxon>Eukaryota</taxon>
        <taxon>Metazoa</taxon>
        <taxon>Spiralia</taxon>
        <taxon>Lophotrochozoa</taxon>
        <taxon>Mesozoa</taxon>
        <taxon>Orthonectida</taxon>
        <taxon>Rhopaluridae</taxon>
        <taxon>Intoshia</taxon>
    </lineage>
</organism>
<dbReference type="Proteomes" id="UP000078046">
    <property type="component" value="Unassembled WGS sequence"/>
</dbReference>
<evidence type="ECO:0000256" key="3">
    <source>
        <dbReference type="ARBA" id="ARBA00022792"/>
    </source>
</evidence>
<evidence type="ECO:0000256" key="2">
    <source>
        <dbReference type="ARBA" id="ARBA00022692"/>
    </source>
</evidence>
<evidence type="ECO:0000256" key="6">
    <source>
        <dbReference type="ARBA" id="ARBA00023136"/>
    </source>
</evidence>
<keyword evidence="10" id="KW-1185">Reference proteome</keyword>
<dbReference type="AlphaFoldDB" id="A0A177AZ68"/>
<dbReference type="GO" id="GO:0001405">
    <property type="term" value="C:PAM complex, Tim23 associated import motor"/>
    <property type="evidence" value="ECO:0007669"/>
    <property type="project" value="TreeGrafter"/>
</dbReference>
<keyword evidence="3" id="KW-0999">Mitochondrion inner membrane</keyword>
<evidence type="ECO:0000256" key="4">
    <source>
        <dbReference type="ARBA" id="ARBA00022989"/>
    </source>
</evidence>
<dbReference type="PANTHER" id="PTHR12763">
    <property type="match status" value="1"/>
</dbReference>
<dbReference type="EMBL" id="LWCA01000703">
    <property type="protein sequence ID" value="OAF67276.1"/>
    <property type="molecule type" value="Genomic_DNA"/>
</dbReference>
<protein>
    <submittedName>
        <fullName evidence="9">Mitochondrial import inner membrane translocase subunit TIM14</fullName>
    </submittedName>
</protein>
<accession>A0A177AZ68</accession>
<reference evidence="9 10" key="1">
    <citation type="submission" date="2016-04" db="EMBL/GenBank/DDBJ databases">
        <title>The genome of Intoshia linei affirms orthonectids as highly simplified spiralians.</title>
        <authorList>
            <person name="Mikhailov K.V."/>
            <person name="Slusarev G.S."/>
            <person name="Nikitin M.A."/>
            <person name="Logacheva M.D."/>
            <person name="Penin A."/>
            <person name="Aleoshin V."/>
            <person name="Panchin Y.V."/>
        </authorList>
    </citation>
    <scope>NUCLEOTIDE SEQUENCE [LARGE SCALE GENOMIC DNA]</scope>
    <source>
        <strain evidence="9">Intl2013</strain>
        <tissue evidence="9">Whole animal</tissue>
    </source>
</reference>
<evidence type="ECO:0000256" key="7">
    <source>
        <dbReference type="ARBA" id="ARBA00038105"/>
    </source>
</evidence>
<evidence type="ECO:0000313" key="9">
    <source>
        <dbReference type="EMBL" id="OAF67276.1"/>
    </source>
</evidence>
<dbReference type="GO" id="GO:0001671">
    <property type="term" value="F:ATPase activator activity"/>
    <property type="evidence" value="ECO:0007669"/>
    <property type="project" value="TreeGrafter"/>
</dbReference>
<dbReference type="PROSITE" id="PS50076">
    <property type="entry name" value="DNAJ_2"/>
    <property type="match status" value="1"/>
</dbReference>
<keyword evidence="2" id="KW-0812">Transmembrane</keyword>
<dbReference type="InterPro" id="IPR001623">
    <property type="entry name" value="DnaJ_domain"/>
</dbReference>
<dbReference type="Pfam" id="PF00226">
    <property type="entry name" value="DnaJ"/>
    <property type="match status" value="1"/>
</dbReference>
<dbReference type="PANTHER" id="PTHR12763:SF28">
    <property type="entry name" value="GEO10507P1-RELATED"/>
    <property type="match status" value="1"/>
</dbReference>
<dbReference type="InterPro" id="IPR036869">
    <property type="entry name" value="J_dom_sf"/>
</dbReference>
<evidence type="ECO:0000259" key="8">
    <source>
        <dbReference type="PROSITE" id="PS50076"/>
    </source>
</evidence>
<feature type="domain" description="J" evidence="8">
    <location>
        <begin position="52"/>
        <end position="102"/>
    </location>
</feature>
<keyword evidence="6" id="KW-0472">Membrane</keyword>
<dbReference type="Gene3D" id="1.10.287.110">
    <property type="entry name" value="DnaJ domain"/>
    <property type="match status" value="1"/>
</dbReference>
<keyword evidence="4" id="KW-1133">Transmembrane helix</keyword>
<dbReference type="OrthoDB" id="240298at2759"/>